<protein>
    <submittedName>
        <fullName evidence="2">Uncharacterized protein</fullName>
    </submittedName>
</protein>
<sequence length="108" mass="11881">MSIQNISSPPEGYTTDEKRTSVHISESKSDKTGDIKASASITTYLTPNMDKNIIVNQIAGKKYSLVSSYLKTVENVAGFKITKNKVLPFIGNNLPANRQNITLNVLTY</sequence>
<evidence type="ECO:0000313" key="2">
    <source>
        <dbReference type="EMBL" id="PIZ02579.1"/>
    </source>
</evidence>
<feature type="compositionally biased region" description="Basic and acidic residues" evidence="1">
    <location>
        <begin position="15"/>
        <end position="33"/>
    </location>
</feature>
<reference evidence="3" key="1">
    <citation type="submission" date="2017-09" db="EMBL/GenBank/DDBJ databases">
        <title>Depth-based differentiation of microbial function through sediment-hosted aquifers and enrichment of novel symbionts in the deep terrestrial subsurface.</title>
        <authorList>
            <person name="Probst A.J."/>
            <person name="Ladd B."/>
            <person name="Jarett J.K."/>
            <person name="Geller-Mcgrath D.E."/>
            <person name="Sieber C.M.K."/>
            <person name="Emerson J.B."/>
            <person name="Anantharaman K."/>
            <person name="Thomas B.C."/>
            <person name="Malmstrom R."/>
            <person name="Stieglmeier M."/>
            <person name="Klingl A."/>
            <person name="Woyke T."/>
            <person name="Ryan C.M."/>
            <person name="Banfield J.F."/>
        </authorList>
    </citation>
    <scope>NUCLEOTIDE SEQUENCE [LARGE SCALE GENOMIC DNA]</scope>
</reference>
<accession>A0A2M7RRA0</accession>
<name>A0A2M7RRA0_9BACT</name>
<feature type="region of interest" description="Disordered" evidence="1">
    <location>
        <begin position="1"/>
        <end position="33"/>
    </location>
</feature>
<dbReference type="Proteomes" id="UP000231069">
    <property type="component" value="Unassembled WGS sequence"/>
</dbReference>
<organism evidence="2 3">
    <name type="scientific">Candidatus Gottesmanbacteria bacterium CG_4_10_14_0_8_um_filter_37_24</name>
    <dbReference type="NCBI Taxonomy" id="1974574"/>
    <lineage>
        <taxon>Bacteria</taxon>
        <taxon>Candidatus Gottesmaniibacteriota</taxon>
    </lineage>
</organism>
<evidence type="ECO:0000313" key="3">
    <source>
        <dbReference type="Proteomes" id="UP000231069"/>
    </source>
</evidence>
<comment type="caution">
    <text evidence="2">The sequence shown here is derived from an EMBL/GenBank/DDBJ whole genome shotgun (WGS) entry which is preliminary data.</text>
</comment>
<proteinExistence type="predicted"/>
<dbReference type="EMBL" id="PFMK01000073">
    <property type="protein sequence ID" value="PIZ02579.1"/>
    <property type="molecule type" value="Genomic_DNA"/>
</dbReference>
<dbReference type="AlphaFoldDB" id="A0A2M7RRA0"/>
<evidence type="ECO:0000256" key="1">
    <source>
        <dbReference type="SAM" id="MobiDB-lite"/>
    </source>
</evidence>
<gene>
    <name evidence="2" type="ORF">COY59_04030</name>
</gene>